<dbReference type="SUPFAM" id="SSF46955">
    <property type="entry name" value="Putative DNA-binding domain"/>
    <property type="match status" value="1"/>
</dbReference>
<dbReference type="SMART" id="SM00422">
    <property type="entry name" value="HTH_MERR"/>
    <property type="match status" value="1"/>
</dbReference>
<reference evidence="7 8" key="1">
    <citation type="submission" date="2018-05" db="EMBL/GenBank/DDBJ databases">
        <title>Paenibacillus flagellatus sp. nov., isolated from selenium mineral soil.</title>
        <authorList>
            <person name="Dai X."/>
        </authorList>
    </citation>
    <scope>NUCLEOTIDE SEQUENCE [LARGE SCALE GENOMIC DNA]</scope>
    <source>
        <strain evidence="7 8">DXL2</strain>
    </source>
</reference>
<dbReference type="PROSITE" id="PS50937">
    <property type="entry name" value="HTH_MERR_2"/>
    <property type="match status" value="1"/>
</dbReference>
<dbReference type="AlphaFoldDB" id="A0A2V5K1R8"/>
<dbReference type="CDD" id="cd01106">
    <property type="entry name" value="HTH_TipAL-Mta"/>
    <property type="match status" value="1"/>
</dbReference>
<dbReference type="InterPro" id="IPR009061">
    <property type="entry name" value="DNA-bd_dom_put_sf"/>
</dbReference>
<keyword evidence="4" id="KW-0804">Transcription</keyword>
<evidence type="ECO:0000256" key="5">
    <source>
        <dbReference type="SAM" id="Coils"/>
    </source>
</evidence>
<name>A0A2V5K1R8_9BACL</name>
<dbReference type="EMBL" id="QJVJ01000008">
    <property type="protein sequence ID" value="PYI53129.1"/>
    <property type="molecule type" value="Genomic_DNA"/>
</dbReference>
<evidence type="ECO:0000256" key="1">
    <source>
        <dbReference type="ARBA" id="ARBA00023015"/>
    </source>
</evidence>
<dbReference type="OrthoDB" id="9814833at2"/>
<dbReference type="InterPro" id="IPR047057">
    <property type="entry name" value="MerR_fam"/>
</dbReference>
<dbReference type="Gene3D" id="1.10.490.50">
    <property type="entry name" value="Antibiotic binding domain of TipA-like multidrug resistance regulators"/>
    <property type="match status" value="1"/>
</dbReference>
<dbReference type="InterPro" id="IPR012925">
    <property type="entry name" value="TipAS_dom"/>
</dbReference>
<dbReference type="GO" id="GO:0003700">
    <property type="term" value="F:DNA-binding transcription factor activity"/>
    <property type="evidence" value="ECO:0007669"/>
    <property type="project" value="InterPro"/>
</dbReference>
<feature type="coiled-coil region" evidence="5">
    <location>
        <begin position="62"/>
        <end position="89"/>
    </location>
</feature>
<evidence type="ECO:0000256" key="2">
    <source>
        <dbReference type="ARBA" id="ARBA00023125"/>
    </source>
</evidence>
<dbReference type="InterPro" id="IPR036244">
    <property type="entry name" value="TipA-like_antibiotic-bd"/>
</dbReference>
<keyword evidence="3" id="KW-0010">Activator</keyword>
<feature type="domain" description="HTH merR-type" evidence="6">
    <location>
        <begin position="1"/>
        <end position="71"/>
    </location>
</feature>
<evidence type="ECO:0000256" key="4">
    <source>
        <dbReference type="ARBA" id="ARBA00023163"/>
    </source>
</evidence>
<evidence type="ECO:0000259" key="6">
    <source>
        <dbReference type="PROSITE" id="PS50937"/>
    </source>
</evidence>
<comment type="caution">
    <text evidence="7">The sequence shown here is derived from an EMBL/GenBank/DDBJ whole genome shotgun (WGS) entry which is preliminary data.</text>
</comment>
<sequence>MPYTVKDMSALSGVTVKTLHHYDEIGLLPPSAVSEAGYRLYGRAELERLQLILFYRELDFPLKEIARLLEEETDRYAMLSRQKELLLARKRRLETVIRTLQQSMSSMEKGETMNDNDMFKGFENASAWEQALEEQQRHLKDTYGFDMPAPEEADVQAMNEQAREAAAFMNGMADALRTGVKHGDAAVRRLIGDHLDALNRFGHAVTAEQFAAQTRFFLEDDFHLRMLEGQQTGLAYYLSAAADSYAAKDGGRP</sequence>
<protein>
    <submittedName>
        <fullName evidence="7">MerR family transcriptional regulator</fullName>
    </submittedName>
</protein>
<dbReference type="Pfam" id="PF07739">
    <property type="entry name" value="TipAS"/>
    <property type="match status" value="1"/>
</dbReference>
<dbReference type="SUPFAM" id="SSF89082">
    <property type="entry name" value="Antibiotic binding domain of TipA-like multidrug resistance regulators"/>
    <property type="match status" value="1"/>
</dbReference>
<gene>
    <name evidence="7" type="ORF">DLM86_19260</name>
</gene>
<dbReference type="Gene3D" id="1.10.1660.10">
    <property type="match status" value="1"/>
</dbReference>
<keyword evidence="5" id="KW-0175">Coiled coil</keyword>
<dbReference type="GO" id="GO:0003677">
    <property type="term" value="F:DNA binding"/>
    <property type="evidence" value="ECO:0007669"/>
    <property type="project" value="UniProtKB-KW"/>
</dbReference>
<dbReference type="Proteomes" id="UP000247476">
    <property type="component" value="Unassembled WGS sequence"/>
</dbReference>
<organism evidence="7 8">
    <name type="scientific">Paenibacillus flagellatus</name>
    <dbReference type="NCBI Taxonomy" id="2211139"/>
    <lineage>
        <taxon>Bacteria</taxon>
        <taxon>Bacillati</taxon>
        <taxon>Bacillota</taxon>
        <taxon>Bacilli</taxon>
        <taxon>Bacillales</taxon>
        <taxon>Paenibacillaceae</taxon>
        <taxon>Paenibacillus</taxon>
    </lineage>
</organism>
<evidence type="ECO:0000313" key="8">
    <source>
        <dbReference type="Proteomes" id="UP000247476"/>
    </source>
</evidence>
<proteinExistence type="predicted"/>
<dbReference type="PANTHER" id="PTHR30204:SF90">
    <property type="entry name" value="HTH-TYPE TRANSCRIPTIONAL ACTIVATOR MTA"/>
    <property type="match status" value="1"/>
</dbReference>
<evidence type="ECO:0000313" key="7">
    <source>
        <dbReference type="EMBL" id="PYI53129.1"/>
    </source>
</evidence>
<dbReference type="InterPro" id="IPR000551">
    <property type="entry name" value="MerR-type_HTH_dom"/>
</dbReference>
<keyword evidence="8" id="KW-1185">Reference proteome</keyword>
<dbReference type="PRINTS" id="PR00040">
    <property type="entry name" value="HTHMERR"/>
</dbReference>
<evidence type="ECO:0000256" key="3">
    <source>
        <dbReference type="ARBA" id="ARBA00023159"/>
    </source>
</evidence>
<dbReference type="PANTHER" id="PTHR30204">
    <property type="entry name" value="REDOX-CYCLING DRUG-SENSING TRANSCRIPTIONAL ACTIVATOR SOXR"/>
    <property type="match status" value="1"/>
</dbReference>
<keyword evidence="2" id="KW-0238">DNA-binding</keyword>
<keyword evidence="1" id="KW-0805">Transcription regulation</keyword>
<dbReference type="Pfam" id="PF13411">
    <property type="entry name" value="MerR_1"/>
    <property type="match status" value="1"/>
</dbReference>
<accession>A0A2V5K1R8</accession>
<dbReference type="RefSeq" id="WP_110841677.1">
    <property type="nucleotide sequence ID" value="NZ_QJVJ01000008.1"/>
</dbReference>